<keyword evidence="3" id="KW-0413">Isomerase</keyword>
<comment type="function">
    <text evidence="3">DNA-dependent ATPase and ATP-dependent 5'-3' DNA helicase. Has no activity on blunt DNA or DNA with 3'-overhangs, requires at least 10 bases of 5'-ssDNA for helicase activity.</text>
</comment>
<dbReference type="Proteomes" id="UP000184476">
    <property type="component" value="Unassembled WGS sequence"/>
</dbReference>
<dbReference type="GO" id="GO:0006310">
    <property type="term" value="P:DNA recombination"/>
    <property type="evidence" value="ECO:0007669"/>
    <property type="project" value="InterPro"/>
</dbReference>
<name>A0A1M4WAA7_9BACL</name>
<dbReference type="SUPFAM" id="SSF52540">
    <property type="entry name" value="P-loop containing nucleoside triphosphate hydrolases"/>
    <property type="match status" value="2"/>
</dbReference>
<dbReference type="Gene3D" id="3.40.50.300">
    <property type="entry name" value="P-loop containing nucleotide triphosphate hydrolases"/>
    <property type="match status" value="2"/>
</dbReference>
<keyword evidence="3" id="KW-0238">DNA-binding</keyword>
<dbReference type="RefSeq" id="WP_073154217.1">
    <property type="nucleotide sequence ID" value="NZ_FQVL01000003.1"/>
</dbReference>
<dbReference type="SMART" id="SM00382">
    <property type="entry name" value="AAA"/>
    <property type="match status" value="1"/>
</dbReference>
<evidence type="ECO:0000313" key="6">
    <source>
        <dbReference type="Proteomes" id="UP000184476"/>
    </source>
</evidence>
<comment type="similarity">
    <text evidence="3">Belongs to the RecD family. RecD2 subfamily.</text>
</comment>
<dbReference type="Pfam" id="PF14490">
    <property type="entry name" value="HHH_RecD2"/>
    <property type="match status" value="1"/>
</dbReference>
<sequence>MERSQLESNTGTFSITGSVVRQIYYNEENHYGVYLFRIHQAEGEWDKDHTMIVGYFLRLHEEENYRCYGTWRTHPKFGEQFQVERIEKELPKRREAVIKYLSGDLFPGVGQKTAKKIVDSIGEQTLERLAVKPELLEGVPGLTEGQIAIVRSGLEEHIALERTLVFLYEYGFGPIMALKIVQTYKQETIQIIEEDPYQLIGDIEGIGFHRADEIARKQGIAENSPRRYQAAVLYLLQESAMNAGHVFLTQEEIDQQLDGLLGENSLELFSSEVRSASIEELIIEQEVMIEENRIYLPSLYYAEFGLAKRVKELLEQETEQNFSTAEIYREIGDWEEESGISYADKQRDALQMALSSSLMILTGGPGTGKTTVIKGICQLYARLNECSLDPDDYGEDRSFPIRLAAPTGRAAKRMAEATGLPAMTIHRLLGYDGAGFEHHSQAPIAGELLIVDEVSMLDIWLANQLFRSIPDGMKVILVGDQNQLPSVGPGQVLQHLLEVEQIPRMELNEIYRQAEGSSIIQLAHAVKEGIVPDDLLTPLTDRRFFSCNSNQAVRVVVQTYHNAIQRGYTLQDVQVLAPVYKGPAGVNRLNQEIQAVVNPADEMKREIQFGETTFRLGDKVLQLVNHTDHPVYNGDMGLIISIQEDASADEPVCWVRYDQLEVPYRRTQLNQIQLAYACSVHKAQGSEFAIVILPVLHTYRHMLKRNLIYTGITRSTSYLILCGEQLAFAHGVKKGMSQQRNSQLTELILADW</sequence>
<reference evidence="5 6" key="1">
    <citation type="submission" date="2016-11" db="EMBL/GenBank/DDBJ databases">
        <authorList>
            <person name="Jaros S."/>
            <person name="Januszkiewicz K."/>
            <person name="Wedrychowicz H."/>
        </authorList>
    </citation>
    <scope>NUCLEOTIDE SEQUENCE [LARGE SCALE GENOMIC DNA]</scope>
    <source>
        <strain evidence="5 6">DSM 44666</strain>
    </source>
</reference>
<comment type="catalytic activity">
    <reaction evidence="3">
        <text>ATP + H2O = ADP + phosphate + H(+)</text>
        <dbReference type="Rhea" id="RHEA:13065"/>
        <dbReference type="ChEBI" id="CHEBI:15377"/>
        <dbReference type="ChEBI" id="CHEBI:15378"/>
        <dbReference type="ChEBI" id="CHEBI:30616"/>
        <dbReference type="ChEBI" id="CHEBI:43474"/>
        <dbReference type="ChEBI" id="CHEBI:456216"/>
        <dbReference type="EC" id="5.6.2.3"/>
    </reaction>
</comment>
<proteinExistence type="inferred from homology"/>
<evidence type="ECO:0000259" key="4">
    <source>
        <dbReference type="SMART" id="SM00382"/>
    </source>
</evidence>
<evidence type="ECO:0000256" key="3">
    <source>
        <dbReference type="HAMAP-Rule" id="MF_01488"/>
    </source>
</evidence>
<dbReference type="GO" id="GO:0017116">
    <property type="term" value="F:single-stranded DNA helicase activity"/>
    <property type="evidence" value="ECO:0007669"/>
    <property type="project" value="TreeGrafter"/>
</dbReference>
<evidence type="ECO:0000256" key="1">
    <source>
        <dbReference type="ARBA" id="ARBA00022741"/>
    </source>
</evidence>
<dbReference type="GO" id="GO:0016887">
    <property type="term" value="F:ATP hydrolysis activity"/>
    <property type="evidence" value="ECO:0007669"/>
    <property type="project" value="RHEA"/>
</dbReference>
<dbReference type="CDD" id="cd18809">
    <property type="entry name" value="SF1_C_RecD"/>
    <property type="match status" value="1"/>
</dbReference>
<dbReference type="NCBIfam" id="TIGR01448">
    <property type="entry name" value="recD_rel"/>
    <property type="match status" value="1"/>
</dbReference>
<dbReference type="AlphaFoldDB" id="A0A1M4WAA7"/>
<keyword evidence="2 3" id="KW-0067">ATP-binding</keyword>
<keyword evidence="6" id="KW-1185">Reference proteome</keyword>
<dbReference type="InterPro" id="IPR041451">
    <property type="entry name" value="RecD2_SH13"/>
</dbReference>
<dbReference type="GO" id="GO:0003677">
    <property type="term" value="F:DNA binding"/>
    <property type="evidence" value="ECO:0007669"/>
    <property type="project" value="UniProtKB-UniRule"/>
</dbReference>
<dbReference type="Pfam" id="PF13538">
    <property type="entry name" value="UvrD_C_2"/>
    <property type="match status" value="1"/>
</dbReference>
<keyword evidence="1 3" id="KW-0547">Nucleotide-binding</keyword>
<dbReference type="Pfam" id="PF18335">
    <property type="entry name" value="SH3_13"/>
    <property type="match status" value="1"/>
</dbReference>
<dbReference type="PANTHER" id="PTHR43788">
    <property type="entry name" value="DNA2/NAM7 HELICASE FAMILY MEMBER"/>
    <property type="match status" value="1"/>
</dbReference>
<dbReference type="Pfam" id="PF13245">
    <property type="entry name" value="AAA_19"/>
    <property type="match status" value="1"/>
</dbReference>
<dbReference type="Gene3D" id="2.30.30.940">
    <property type="match status" value="1"/>
</dbReference>
<feature type="binding site" evidence="3">
    <location>
        <begin position="366"/>
        <end position="370"/>
    </location>
    <ligand>
        <name>ATP</name>
        <dbReference type="ChEBI" id="CHEBI:30616"/>
    </ligand>
</feature>
<dbReference type="HAMAP" id="MF_01488">
    <property type="entry name" value="RecD2"/>
    <property type="match status" value="1"/>
</dbReference>
<keyword evidence="3 5" id="KW-0347">Helicase</keyword>
<organism evidence="5 6">
    <name type="scientific">Seinonella peptonophila</name>
    <dbReference type="NCBI Taxonomy" id="112248"/>
    <lineage>
        <taxon>Bacteria</taxon>
        <taxon>Bacillati</taxon>
        <taxon>Bacillota</taxon>
        <taxon>Bacilli</taxon>
        <taxon>Bacillales</taxon>
        <taxon>Thermoactinomycetaceae</taxon>
        <taxon>Seinonella</taxon>
    </lineage>
</organism>
<dbReference type="InterPro" id="IPR003593">
    <property type="entry name" value="AAA+_ATPase"/>
</dbReference>
<dbReference type="STRING" id="112248.SAMN05444392_103121"/>
<evidence type="ECO:0000256" key="2">
    <source>
        <dbReference type="ARBA" id="ARBA00022840"/>
    </source>
</evidence>
<dbReference type="EC" id="5.6.2.3" evidence="3"/>
<dbReference type="Pfam" id="PF23139">
    <property type="entry name" value="OB_YrrC"/>
    <property type="match status" value="1"/>
</dbReference>
<dbReference type="GO" id="GO:0043139">
    <property type="term" value="F:5'-3' DNA helicase activity"/>
    <property type="evidence" value="ECO:0007669"/>
    <property type="project" value="UniProtKB-UniRule"/>
</dbReference>
<dbReference type="GO" id="GO:0005524">
    <property type="term" value="F:ATP binding"/>
    <property type="evidence" value="ECO:0007669"/>
    <property type="project" value="UniProtKB-UniRule"/>
</dbReference>
<evidence type="ECO:0000313" key="5">
    <source>
        <dbReference type="EMBL" id="SHE78147.1"/>
    </source>
</evidence>
<accession>A0A1M4WAA7</accession>
<dbReference type="EMBL" id="FQVL01000003">
    <property type="protein sequence ID" value="SHE78147.1"/>
    <property type="molecule type" value="Genomic_DNA"/>
</dbReference>
<dbReference type="InterPro" id="IPR055446">
    <property type="entry name" value="RecD2_N_OB"/>
</dbReference>
<dbReference type="InterPro" id="IPR027785">
    <property type="entry name" value="UvrD-like_helicase_C"/>
</dbReference>
<gene>
    <name evidence="3" type="primary">recD2</name>
    <name evidence="5" type="ORF">SAMN05444392_103121</name>
</gene>
<keyword evidence="3" id="KW-0378">Hydrolase</keyword>
<dbReference type="InterPro" id="IPR029493">
    <property type="entry name" value="RecD2-like_HHH"/>
</dbReference>
<dbReference type="GO" id="GO:0009338">
    <property type="term" value="C:exodeoxyribonuclease V complex"/>
    <property type="evidence" value="ECO:0007669"/>
    <property type="project" value="TreeGrafter"/>
</dbReference>
<protein>
    <recommendedName>
        <fullName evidence="3">ATP-dependent RecD2 DNA helicase</fullName>
        <ecNumber evidence="3">5.6.2.3</ecNumber>
    </recommendedName>
    <alternativeName>
        <fullName evidence="3">DNA 5'-3' helicase subunit RecD2</fullName>
    </alternativeName>
</protein>
<dbReference type="InterPro" id="IPR050534">
    <property type="entry name" value="Coronavir_polyprotein_1ab"/>
</dbReference>
<feature type="domain" description="AAA+ ATPase" evidence="4">
    <location>
        <begin position="355"/>
        <end position="550"/>
    </location>
</feature>
<dbReference type="InterPro" id="IPR006345">
    <property type="entry name" value="RecD2"/>
</dbReference>
<dbReference type="OrthoDB" id="9803432at2"/>
<dbReference type="Gene3D" id="1.10.10.2220">
    <property type="match status" value="1"/>
</dbReference>
<dbReference type="CDD" id="cd17933">
    <property type="entry name" value="DEXSc_RecD-like"/>
    <property type="match status" value="1"/>
</dbReference>
<dbReference type="InterPro" id="IPR027417">
    <property type="entry name" value="P-loop_NTPase"/>
</dbReference>
<dbReference type="PANTHER" id="PTHR43788:SF6">
    <property type="entry name" value="DNA HELICASE B"/>
    <property type="match status" value="1"/>
</dbReference>